<gene>
    <name evidence="1" type="ORF">EDC25_103189</name>
</gene>
<evidence type="ECO:0000313" key="2">
    <source>
        <dbReference type="Proteomes" id="UP000294599"/>
    </source>
</evidence>
<dbReference type="Gene3D" id="3.40.50.150">
    <property type="entry name" value="Vaccinia Virus protein VP39"/>
    <property type="match status" value="1"/>
</dbReference>
<keyword evidence="2" id="KW-1185">Reference proteome</keyword>
<protein>
    <submittedName>
        <fullName evidence="1">Methyltransferase family protein</fullName>
    </submittedName>
</protein>
<reference evidence="1 2" key="1">
    <citation type="submission" date="2019-03" db="EMBL/GenBank/DDBJ databases">
        <title>Genomic Encyclopedia of Type Strains, Phase IV (KMG-IV): sequencing the most valuable type-strain genomes for metagenomic binning, comparative biology and taxonomic classification.</title>
        <authorList>
            <person name="Goeker M."/>
        </authorList>
    </citation>
    <scope>NUCLEOTIDE SEQUENCE [LARGE SCALE GENOMIC DNA]</scope>
    <source>
        <strain evidence="1 2">DSM 21944</strain>
    </source>
</reference>
<organism evidence="1 2">
    <name type="scientific">Pseudofulvimonas gallinarii</name>
    <dbReference type="NCBI Taxonomy" id="634155"/>
    <lineage>
        <taxon>Bacteria</taxon>
        <taxon>Pseudomonadati</taxon>
        <taxon>Pseudomonadota</taxon>
        <taxon>Gammaproteobacteria</taxon>
        <taxon>Lysobacterales</taxon>
        <taxon>Rhodanobacteraceae</taxon>
        <taxon>Pseudofulvimonas</taxon>
    </lineage>
</organism>
<keyword evidence="1" id="KW-0808">Transferase</keyword>
<dbReference type="Proteomes" id="UP000294599">
    <property type="component" value="Unassembled WGS sequence"/>
</dbReference>
<dbReference type="Pfam" id="PF13489">
    <property type="entry name" value="Methyltransf_23"/>
    <property type="match status" value="1"/>
</dbReference>
<comment type="caution">
    <text evidence="1">The sequence shown here is derived from an EMBL/GenBank/DDBJ whole genome shotgun (WGS) entry which is preliminary data.</text>
</comment>
<dbReference type="GO" id="GO:0032259">
    <property type="term" value="P:methylation"/>
    <property type="evidence" value="ECO:0007669"/>
    <property type="project" value="UniProtKB-KW"/>
</dbReference>
<dbReference type="GO" id="GO:0008168">
    <property type="term" value="F:methyltransferase activity"/>
    <property type="evidence" value="ECO:0007669"/>
    <property type="project" value="UniProtKB-KW"/>
</dbReference>
<dbReference type="SUPFAM" id="SSF53335">
    <property type="entry name" value="S-adenosyl-L-methionine-dependent methyltransferases"/>
    <property type="match status" value="1"/>
</dbReference>
<keyword evidence="1" id="KW-0489">Methyltransferase</keyword>
<dbReference type="EMBL" id="SMAF01000003">
    <property type="protein sequence ID" value="TCT00421.1"/>
    <property type="molecule type" value="Genomic_DNA"/>
</dbReference>
<dbReference type="AlphaFoldDB" id="A0A4R3LKK8"/>
<proteinExistence type="predicted"/>
<accession>A0A4R3LKK8</accession>
<sequence length="190" mass="21428">MAISIAQVGKGRQNVVAAPDAQWTDRFDIVCAFDVLEHIEDDGQALDQWLSWLRPGGQLCLSVPAHSSRWGAGDEWAGHYRRYDRESFKALLMDRGLLIQHFECYGFPLANITEAMGNRTYRRLLGERERTLAKEEASSLSGVDRAEYMRLFQKMDSFAGRSLLRAAMAIQALTSRTNLGSGYLTLARRP</sequence>
<evidence type="ECO:0000313" key="1">
    <source>
        <dbReference type="EMBL" id="TCT00421.1"/>
    </source>
</evidence>
<dbReference type="InterPro" id="IPR029063">
    <property type="entry name" value="SAM-dependent_MTases_sf"/>
</dbReference>
<name>A0A4R3LKK8_9GAMM</name>